<dbReference type="RefSeq" id="WP_394299145.1">
    <property type="nucleotide sequence ID" value="NZ_JBHMQT010000003.1"/>
</dbReference>
<name>A0ABV6TXG2_9ACTN</name>
<sequence>MGTTADTNHFNASSPSAREAARQHAVLAKVRNTRGLVCTHLYAHSDAIQLVTYDGEHLGRIRLADAHARQSWVAVPAGQVMTMGRYHSSKAAAKALAHAAGKPV</sequence>
<accession>A0ABV6TXG2</accession>
<organism evidence="1 2">
    <name type="scientific">Sphaerimonospora cavernae</name>
    <dbReference type="NCBI Taxonomy" id="1740611"/>
    <lineage>
        <taxon>Bacteria</taxon>
        <taxon>Bacillati</taxon>
        <taxon>Actinomycetota</taxon>
        <taxon>Actinomycetes</taxon>
        <taxon>Streptosporangiales</taxon>
        <taxon>Streptosporangiaceae</taxon>
        <taxon>Sphaerimonospora</taxon>
    </lineage>
</organism>
<gene>
    <name evidence="1" type="ORF">ACFHYQ_01130</name>
</gene>
<protein>
    <submittedName>
        <fullName evidence="1">Uncharacterized protein</fullName>
    </submittedName>
</protein>
<dbReference type="EMBL" id="JBHMQT010000003">
    <property type="protein sequence ID" value="MFC0860888.1"/>
    <property type="molecule type" value="Genomic_DNA"/>
</dbReference>
<proteinExistence type="predicted"/>
<evidence type="ECO:0000313" key="1">
    <source>
        <dbReference type="EMBL" id="MFC0860888.1"/>
    </source>
</evidence>
<reference evidence="1 2" key="1">
    <citation type="submission" date="2024-09" db="EMBL/GenBank/DDBJ databases">
        <authorList>
            <person name="Sun Q."/>
            <person name="Mori K."/>
        </authorList>
    </citation>
    <scope>NUCLEOTIDE SEQUENCE [LARGE SCALE GENOMIC DNA]</scope>
    <source>
        <strain evidence="1 2">TBRC 1851</strain>
    </source>
</reference>
<comment type="caution">
    <text evidence="1">The sequence shown here is derived from an EMBL/GenBank/DDBJ whole genome shotgun (WGS) entry which is preliminary data.</text>
</comment>
<dbReference type="Proteomes" id="UP001589870">
    <property type="component" value="Unassembled WGS sequence"/>
</dbReference>
<keyword evidence="2" id="KW-1185">Reference proteome</keyword>
<evidence type="ECO:0000313" key="2">
    <source>
        <dbReference type="Proteomes" id="UP001589870"/>
    </source>
</evidence>